<organism evidence="1">
    <name type="scientific">Arundo donax</name>
    <name type="common">Giant reed</name>
    <name type="synonym">Donax arundinaceus</name>
    <dbReference type="NCBI Taxonomy" id="35708"/>
    <lineage>
        <taxon>Eukaryota</taxon>
        <taxon>Viridiplantae</taxon>
        <taxon>Streptophyta</taxon>
        <taxon>Embryophyta</taxon>
        <taxon>Tracheophyta</taxon>
        <taxon>Spermatophyta</taxon>
        <taxon>Magnoliopsida</taxon>
        <taxon>Liliopsida</taxon>
        <taxon>Poales</taxon>
        <taxon>Poaceae</taxon>
        <taxon>PACMAD clade</taxon>
        <taxon>Arundinoideae</taxon>
        <taxon>Arundineae</taxon>
        <taxon>Arundo</taxon>
    </lineage>
</organism>
<dbReference type="EMBL" id="GBRH01198775">
    <property type="protein sequence ID" value="JAD99120.1"/>
    <property type="molecule type" value="Transcribed_RNA"/>
</dbReference>
<accession>A0A0A9EMS7</accession>
<evidence type="ECO:0000313" key="1">
    <source>
        <dbReference type="EMBL" id="JAD99120.1"/>
    </source>
</evidence>
<name>A0A0A9EMS7_ARUDO</name>
<sequence length="14" mass="1521">MASSKLPSLSKSER</sequence>
<reference evidence="1" key="2">
    <citation type="journal article" date="2015" name="Data Brief">
        <title>Shoot transcriptome of the giant reed, Arundo donax.</title>
        <authorList>
            <person name="Barrero R.A."/>
            <person name="Guerrero F.D."/>
            <person name="Moolhuijzen P."/>
            <person name="Goolsby J.A."/>
            <person name="Tidwell J."/>
            <person name="Bellgard S.E."/>
            <person name="Bellgard M.I."/>
        </authorList>
    </citation>
    <scope>NUCLEOTIDE SEQUENCE</scope>
    <source>
        <tissue evidence="1">Shoot tissue taken approximately 20 cm above the soil surface</tissue>
    </source>
</reference>
<proteinExistence type="predicted"/>
<protein>
    <submittedName>
        <fullName evidence="1">Uncharacterized protein</fullName>
    </submittedName>
</protein>
<reference evidence="1" key="1">
    <citation type="submission" date="2014-09" db="EMBL/GenBank/DDBJ databases">
        <authorList>
            <person name="Magalhaes I.L.F."/>
            <person name="Oliveira U."/>
            <person name="Santos F.R."/>
            <person name="Vidigal T.H.D.A."/>
            <person name="Brescovit A.D."/>
            <person name="Santos A.J."/>
        </authorList>
    </citation>
    <scope>NUCLEOTIDE SEQUENCE</scope>
    <source>
        <tissue evidence="1">Shoot tissue taken approximately 20 cm above the soil surface</tissue>
    </source>
</reference>